<evidence type="ECO:0000313" key="3">
    <source>
        <dbReference type="Proteomes" id="UP000294843"/>
    </source>
</evidence>
<dbReference type="OrthoDB" id="2418189at2"/>
<dbReference type="EMBL" id="SCWF01000019">
    <property type="protein sequence ID" value="TDM12171.1"/>
    <property type="molecule type" value="Genomic_DNA"/>
</dbReference>
<comment type="caution">
    <text evidence="2">The sequence shown here is derived from an EMBL/GenBank/DDBJ whole genome shotgun (WGS) entry which is preliminary data.</text>
</comment>
<dbReference type="RefSeq" id="WP_133452658.1">
    <property type="nucleotide sequence ID" value="NZ_SCWF01000019.1"/>
</dbReference>
<evidence type="ECO:0000256" key="1">
    <source>
        <dbReference type="SAM" id="Coils"/>
    </source>
</evidence>
<reference evidence="2 3" key="1">
    <citation type="submission" date="2019-01" db="EMBL/GenBank/DDBJ databases">
        <title>Draft genome sequences of the type strains of six Macrococcus species.</title>
        <authorList>
            <person name="Mazhar S."/>
            <person name="Altermann E."/>
            <person name="Hill C."/>
            <person name="Mcauliffe O."/>
        </authorList>
    </citation>
    <scope>NUCLEOTIDE SEQUENCE [LARGE SCALE GENOMIC DNA]</scope>
    <source>
        <strain evidence="2 3">ATCC 51825</strain>
    </source>
</reference>
<evidence type="ECO:0000313" key="2">
    <source>
        <dbReference type="EMBL" id="TDM12171.1"/>
    </source>
</evidence>
<keyword evidence="1" id="KW-0175">Coiled coil</keyword>
<gene>
    <name evidence="2" type="ORF">ERX55_11150</name>
</gene>
<accession>A0A4R6BV72</accession>
<dbReference type="Proteomes" id="UP000294843">
    <property type="component" value="Unassembled WGS sequence"/>
</dbReference>
<sequence length="122" mass="14863">MDAKRRELEELEKKRKELLKEIKAQEQQHYRTLIEFFGDDFPRNENKRPISLKQFKEEYMLVKKKQYGNFKTPNDERRLETYEKMLGVLRSAADNIDYSQGFPKLPNLPEFTKWVEKFKTKN</sequence>
<proteinExistence type="predicted"/>
<feature type="coiled-coil region" evidence="1">
    <location>
        <begin position="1"/>
        <end position="28"/>
    </location>
</feature>
<organism evidence="2 3">
    <name type="scientific">Macrococcus bovicus</name>
    <dbReference type="NCBI Taxonomy" id="69968"/>
    <lineage>
        <taxon>Bacteria</taxon>
        <taxon>Bacillati</taxon>
        <taxon>Bacillota</taxon>
        <taxon>Bacilli</taxon>
        <taxon>Bacillales</taxon>
        <taxon>Staphylococcaceae</taxon>
        <taxon>Macrococcus</taxon>
    </lineage>
</organism>
<name>A0A4R6BV72_9STAP</name>
<keyword evidence="3" id="KW-1185">Reference proteome</keyword>
<protein>
    <submittedName>
        <fullName evidence="2">Uncharacterized protein</fullName>
    </submittedName>
</protein>
<dbReference type="AlphaFoldDB" id="A0A4R6BV72"/>